<dbReference type="Proteomes" id="UP001269271">
    <property type="component" value="Unassembled WGS sequence"/>
</dbReference>
<evidence type="ECO:0000313" key="6">
    <source>
        <dbReference type="Proteomes" id="UP000316594"/>
    </source>
</evidence>
<keyword evidence="1" id="KW-1133">Transmembrane helix</keyword>
<keyword evidence="1" id="KW-0472">Membrane</keyword>
<gene>
    <name evidence="3" type="ORF">CV019_10395</name>
    <name evidence="4" type="ORF">FNL11_03970</name>
    <name evidence="2" type="ORF">RO950_04190</name>
</gene>
<evidence type="ECO:0000313" key="4">
    <source>
        <dbReference type="EMBL" id="TRL77888.1"/>
    </source>
</evidence>
<keyword evidence="1" id="KW-0812">Transmembrane</keyword>
<dbReference type="AlphaFoldDB" id="A0A2A1KDB6"/>
<dbReference type="RefSeq" id="WP_033079633.1">
    <property type="nucleotide sequence ID" value="NZ_BKAY01000008.1"/>
</dbReference>
<feature type="transmembrane region" description="Helical" evidence="1">
    <location>
        <begin position="40"/>
        <end position="68"/>
    </location>
</feature>
<reference evidence="3 5" key="1">
    <citation type="submission" date="2017-11" db="EMBL/GenBank/DDBJ databases">
        <authorList>
            <person name="Founou R.C."/>
            <person name="Founou L."/>
            <person name="Allam M."/>
            <person name="Ismail A."/>
            <person name="Essack S.Y."/>
        </authorList>
    </citation>
    <scope>NUCLEOTIDE SEQUENCE [LARGE SCALE GENOMIC DNA]</scope>
    <source>
        <strain evidence="3 5">G811N2B1</strain>
    </source>
</reference>
<protein>
    <submittedName>
        <fullName evidence="3">Uncharacterized protein</fullName>
    </submittedName>
</protein>
<evidence type="ECO:0000313" key="3">
    <source>
        <dbReference type="EMBL" id="PPJ72633.1"/>
    </source>
</evidence>
<dbReference type="GeneID" id="93781439"/>
<dbReference type="EMBL" id="PGWX01000368">
    <property type="protein sequence ID" value="PPJ72633.1"/>
    <property type="molecule type" value="Genomic_DNA"/>
</dbReference>
<evidence type="ECO:0000256" key="1">
    <source>
        <dbReference type="SAM" id="Phobius"/>
    </source>
</evidence>
<keyword evidence="7" id="KW-1185">Reference proteome</keyword>
<accession>A0A2A1KDB6</accession>
<reference evidence="2 7" key="3">
    <citation type="submission" date="2023-08" db="EMBL/GenBank/DDBJ databases">
        <title>Genomic surveillance of Staphylococcus haemolyticus neonatal outbreak in southern France.</title>
        <authorList>
            <person name="Magnan C."/>
            <person name="Morsli M."/>
            <person name="Thiery B."/>
            <person name="Salipante F."/>
            <person name="Attar J."/>
            <person name="Massimo D.M."/>
            <person name="Ory J."/>
            <person name="Pantel A."/>
            <person name="Lavigne J.-P."/>
        </authorList>
    </citation>
    <scope>NUCLEOTIDE SEQUENCE [LARGE SCALE GENOMIC DNA]</scope>
    <source>
        <strain evidence="2 7">NSH026</strain>
    </source>
</reference>
<dbReference type="Proteomes" id="UP000238153">
    <property type="component" value="Unassembled WGS sequence"/>
</dbReference>
<evidence type="ECO:0000313" key="7">
    <source>
        <dbReference type="Proteomes" id="UP001269271"/>
    </source>
</evidence>
<sequence length="72" mass="8559">MARENDNNVEVIDPEDRRYKDDNYFNGNDHNERNNYSIRYHYGCGCPFGCLSSLIISILLSIIFTFLLNWMF</sequence>
<dbReference type="Proteomes" id="UP000316594">
    <property type="component" value="Unassembled WGS sequence"/>
</dbReference>
<name>A0A2A1KDB6_STAHA</name>
<dbReference type="EMBL" id="JAVSOO010000007">
    <property type="protein sequence ID" value="MDT4286216.1"/>
    <property type="molecule type" value="Genomic_DNA"/>
</dbReference>
<dbReference type="EMBL" id="VJMP01000003">
    <property type="protein sequence ID" value="TRL77888.1"/>
    <property type="molecule type" value="Genomic_DNA"/>
</dbReference>
<dbReference type="KEGG" id="shh:ShL2_01968"/>
<proteinExistence type="predicted"/>
<reference evidence="4 6" key="2">
    <citation type="submission" date="2019-07" db="EMBL/GenBank/DDBJ databases">
        <title>Genome Sequencing and Assembly of Staphylococcus haemolyticus SDA2.</title>
        <authorList>
            <person name="Emmons C.B."/>
            <person name="Park C."/>
            <person name="Sevigny J.L."/>
            <person name="Andam C."/>
        </authorList>
    </citation>
    <scope>NUCLEOTIDE SEQUENCE [LARGE SCALE GENOMIC DNA]</scope>
    <source>
        <strain evidence="4 6">SDA2</strain>
    </source>
</reference>
<evidence type="ECO:0000313" key="2">
    <source>
        <dbReference type="EMBL" id="MDT4286216.1"/>
    </source>
</evidence>
<evidence type="ECO:0000313" key="5">
    <source>
        <dbReference type="Proteomes" id="UP000238153"/>
    </source>
</evidence>
<comment type="caution">
    <text evidence="3">The sequence shown here is derived from an EMBL/GenBank/DDBJ whole genome shotgun (WGS) entry which is preliminary data.</text>
</comment>
<organism evidence="3 5">
    <name type="scientific">Staphylococcus haemolyticus</name>
    <dbReference type="NCBI Taxonomy" id="1283"/>
    <lineage>
        <taxon>Bacteria</taxon>
        <taxon>Bacillati</taxon>
        <taxon>Bacillota</taxon>
        <taxon>Bacilli</taxon>
        <taxon>Bacillales</taxon>
        <taxon>Staphylococcaceae</taxon>
        <taxon>Staphylococcus</taxon>
    </lineage>
</organism>